<proteinExistence type="predicted"/>
<reference evidence="1 2" key="1">
    <citation type="submission" date="2021-08" db="EMBL/GenBank/DDBJ databases">
        <title>Helicobacter spp. isolated from feces of Anatolian Ground Squirrel (Spermophilus xanthoprymnus) in Turkey.</title>
        <authorList>
            <person name="Aydin F."/>
            <person name="Abay S."/>
            <person name="Kayman T."/>
            <person name="Karakaya E."/>
            <person name="Saticioglu I.B."/>
        </authorList>
    </citation>
    <scope>NUCLEOTIDE SEQUENCE [LARGE SCALE GENOMIC DNA]</scope>
    <source>
        <strain evidence="1 2">Faydin-H70</strain>
    </source>
</reference>
<organism evidence="1 2">
    <name type="scientific">Helicobacter turcicus</name>
    <dbReference type="NCBI Taxonomy" id="2867412"/>
    <lineage>
        <taxon>Bacteria</taxon>
        <taxon>Pseudomonadati</taxon>
        <taxon>Campylobacterota</taxon>
        <taxon>Epsilonproteobacteria</taxon>
        <taxon>Campylobacterales</taxon>
        <taxon>Helicobacteraceae</taxon>
        <taxon>Helicobacter</taxon>
    </lineage>
</organism>
<protein>
    <submittedName>
        <fullName evidence="1">Uncharacterized protein</fullName>
    </submittedName>
</protein>
<comment type="caution">
    <text evidence="1">The sequence shown here is derived from an EMBL/GenBank/DDBJ whole genome shotgun (WGS) entry which is preliminary data.</text>
</comment>
<sequence>MQTMSFVKFKTPIKVGDYLVLREILQEDIEITFVDDFYGVEFFNLLRKCAGGGGHSCSF</sequence>
<gene>
    <name evidence="1" type="ORF">K4G57_01720</name>
</gene>
<dbReference type="Proteomes" id="UP000700059">
    <property type="component" value="Unassembled WGS sequence"/>
</dbReference>
<keyword evidence="2" id="KW-1185">Reference proteome</keyword>
<name>A0ABS7JLD3_9HELI</name>
<evidence type="ECO:0000313" key="2">
    <source>
        <dbReference type="Proteomes" id="UP000700059"/>
    </source>
</evidence>
<evidence type="ECO:0000313" key="1">
    <source>
        <dbReference type="EMBL" id="MBX7490198.1"/>
    </source>
</evidence>
<dbReference type="RefSeq" id="WP_221561790.1">
    <property type="nucleotide sequence ID" value="NZ_JAIGYQ010000002.1"/>
</dbReference>
<dbReference type="EMBL" id="JAIGYQ010000002">
    <property type="protein sequence ID" value="MBX7490198.1"/>
    <property type="molecule type" value="Genomic_DNA"/>
</dbReference>
<accession>A0ABS7JLD3</accession>